<sequence length="100" mass="11352">MTGRGLHLRERNYRCRAGEIDLIMTDVRTLVFVEVRYRNTARFGGAAASVNTAKQRRLTATALHYLQRHGLDTPARFDVVAMGPDNQIDWIPDAFSAQDF</sequence>
<evidence type="ECO:0000313" key="3">
    <source>
        <dbReference type="Proteomes" id="UP000095401"/>
    </source>
</evidence>
<reference evidence="3" key="1">
    <citation type="submission" date="2016-09" db="EMBL/GenBank/DDBJ databases">
        <title>Acidihalobacter prosperus F5.</title>
        <authorList>
            <person name="Khaleque H.N."/>
            <person name="Ramsay J.P."/>
            <person name="Kaksonen A.H."/>
            <person name="Boxall N.J."/>
            <person name="Watkin E.L.J."/>
        </authorList>
    </citation>
    <scope>NUCLEOTIDE SEQUENCE [LARGE SCALE GENOMIC DNA]</scope>
    <source>
        <strain evidence="3">F5</strain>
    </source>
</reference>
<dbReference type="PANTHER" id="PTHR34039">
    <property type="entry name" value="UPF0102 PROTEIN YRAN"/>
    <property type="match status" value="1"/>
</dbReference>
<gene>
    <name evidence="2" type="ORF">BI364_14605</name>
</gene>
<accession>A0A1D8ITB3</accession>
<evidence type="ECO:0000256" key="1">
    <source>
        <dbReference type="ARBA" id="ARBA00006738"/>
    </source>
</evidence>
<protein>
    <submittedName>
        <fullName evidence="2">YraN family protein</fullName>
    </submittedName>
</protein>
<dbReference type="NCBIfam" id="TIGR00252">
    <property type="entry name" value="YraN family protein"/>
    <property type="match status" value="1"/>
</dbReference>
<dbReference type="PANTHER" id="PTHR34039:SF1">
    <property type="entry name" value="UPF0102 PROTEIN YRAN"/>
    <property type="match status" value="1"/>
</dbReference>
<dbReference type="GO" id="GO:0003676">
    <property type="term" value="F:nucleic acid binding"/>
    <property type="evidence" value="ECO:0007669"/>
    <property type="project" value="InterPro"/>
</dbReference>
<dbReference type="Proteomes" id="UP000095401">
    <property type="component" value="Chromosome"/>
</dbReference>
<dbReference type="SUPFAM" id="SSF52980">
    <property type="entry name" value="Restriction endonuclease-like"/>
    <property type="match status" value="1"/>
</dbReference>
<comment type="similarity">
    <text evidence="1">Belongs to the UPF0102 family.</text>
</comment>
<name>A0A1D8ITB3_9GAMM</name>
<dbReference type="Pfam" id="PF02021">
    <property type="entry name" value="UPF0102"/>
    <property type="match status" value="1"/>
</dbReference>
<keyword evidence="3" id="KW-1185">Reference proteome</keyword>
<dbReference type="InterPro" id="IPR011335">
    <property type="entry name" value="Restrct_endonuc-II-like"/>
</dbReference>
<dbReference type="Gene3D" id="3.40.1350.10">
    <property type="match status" value="1"/>
</dbReference>
<proteinExistence type="inferred from homology"/>
<dbReference type="KEGG" id="aprs:BI364_14605"/>
<dbReference type="NCBIfam" id="NF009150">
    <property type="entry name" value="PRK12497.1-3"/>
    <property type="match status" value="1"/>
</dbReference>
<organism evidence="2 3">
    <name type="scientific">Acidihalobacter yilgarnensis</name>
    <dbReference type="NCBI Taxonomy" id="2819280"/>
    <lineage>
        <taxon>Bacteria</taxon>
        <taxon>Pseudomonadati</taxon>
        <taxon>Pseudomonadota</taxon>
        <taxon>Gammaproteobacteria</taxon>
        <taxon>Chromatiales</taxon>
        <taxon>Ectothiorhodospiraceae</taxon>
        <taxon>Acidihalobacter</taxon>
    </lineage>
</organism>
<evidence type="ECO:0000313" key="2">
    <source>
        <dbReference type="EMBL" id="AOU99768.1"/>
    </source>
</evidence>
<dbReference type="AlphaFoldDB" id="A0A1D8ITB3"/>
<dbReference type="InterPro" id="IPR011856">
    <property type="entry name" value="tRNA_endonuc-like_dom_sf"/>
</dbReference>
<dbReference type="InterPro" id="IPR003509">
    <property type="entry name" value="UPF0102_YraN-like"/>
</dbReference>
<dbReference type="EMBL" id="CP017415">
    <property type="protein sequence ID" value="AOU99768.1"/>
    <property type="molecule type" value="Genomic_DNA"/>
</dbReference>